<keyword evidence="1" id="KW-0902">Two-component regulatory system</keyword>
<evidence type="ECO:0000313" key="4">
    <source>
        <dbReference type="EMBL" id="PFG59475.1"/>
    </source>
</evidence>
<feature type="modified residue" description="Phosphohistidine" evidence="2">
    <location>
        <position position="87"/>
    </location>
</feature>
<keyword evidence="2" id="KW-0597">Phosphoprotein</keyword>
<protein>
    <recommendedName>
        <fullName evidence="3">HPt domain-containing protein</fullName>
    </recommendedName>
</protein>
<dbReference type="Gene3D" id="1.20.120.160">
    <property type="entry name" value="HPT domain"/>
    <property type="match status" value="1"/>
</dbReference>
<name>A0A7Z1K1P0_9PSED</name>
<organism evidence="4 5">
    <name type="scientific">Pseudomonas poae</name>
    <dbReference type="NCBI Taxonomy" id="200451"/>
    <lineage>
        <taxon>Bacteria</taxon>
        <taxon>Pseudomonadati</taxon>
        <taxon>Pseudomonadota</taxon>
        <taxon>Gammaproteobacteria</taxon>
        <taxon>Pseudomonadales</taxon>
        <taxon>Pseudomonadaceae</taxon>
        <taxon>Pseudomonas</taxon>
    </lineage>
</organism>
<dbReference type="InterPro" id="IPR008207">
    <property type="entry name" value="Sig_transdc_His_kin_Hpt_dom"/>
</dbReference>
<evidence type="ECO:0000313" key="5">
    <source>
        <dbReference type="Proteomes" id="UP000221580"/>
    </source>
</evidence>
<gene>
    <name evidence="4" type="ORF">DM05_4155</name>
</gene>
<accession>A0A7Z1K1P0</accession>
<dbReference type="Proteomes" id="UP000221580">
    <property type="component" value="Unassembled WGS sequence"/>
</dbReference>
<dbReference type="PROSITE" id="PS50894">
    <property type="entry name" value="HPT"/>
    <property type="match status" value="1"/>
</dbReference>
<evidence type="ECO:0000256" key="2">
    <source>
        <dbReference type="PROSITE-ProRule" id="PRU00110"/>
    </source>
</evidence>
<reference evidence="4 5" key="1">
    <citation type="submission" date="2017-09" db="EMBL/GenBank/DDBJ databases">
        <authorList>
            <person name="DeBolt S."/>
            <person name="Huntemann M."/>
            <person name="Clum A."/>
            <person name="Pillay M."/>
            <person name="Palaniappan K."/>
            <person name="Varghese N."/>
            <person name="Mikhailova N."/>
            <person name="Stamatis D."/>
            <person name="Reddy T."/>
            <person name="Daum C."/>
            <person name="Shapiro N."/>
            <person name="Ivanova N."/>
            <person name="Kyrpides N."/>
            <person name="Woyke T."/>
        </authorList>
    </citation>
    <scope>NUCLEOTIDE SEQUENCE [LARGE SCALE GENOMIC DNA]</scope>
    <source>
        <strain evidence="4 5">A2-S9</strain>
    </source>
</reference>
<dbReference type="GO" id="GO:0000160">
    <property type="term" value="P:phosphorelay signal transduction system"/>
    <property type="evidence" value="ECO:0007669"/>
    <property type="project" value="UniProtKB-KW"/>
</dbReference>
<feature type="domain" description="HPt" evidence="3">
    <location>
        <begin position="48"/>
        <end position="141"/>
    </location>
</feature>
<dbReference type="SUPFAM" id="SSF47226">
    <property type="entry name" value="Histidine-containing phosphotransfer domain, HPT domain"/>
    <property type="match status" value="1"/>
</dbReference>
<evidence type="ECO:0000259" key="3">
    <source>
        <dbReference type="PROSITE" id="PS50894"/>
    </source>
</evidence>
<evidence type="ECO:0000256" key="1">
    <source>
        <dbReference type="ARBA" id="ARBA00023012"/>
    </source>
</evidence>
<comment type="caution">
    <text evidence="4">The sequence shown here is derived from an EMBL/GenBank/DDBJ whole genome shotgun (WGS) entry which is preliminary data.</text>
</comment>
<dbReference type="InterPro" id="IPR036641">
    <property type="entry name" value="HPT_dom_sf"/>
</dbReference>
<dbReference type="AlphaFoldDB" id="A0A7Z1K1P0"/>
<sequence>MVTRVFSKRVPVLKLAPSPLPPLVEEPVRRPGAIAWPTRASLIEIFGSDEMVNRAVASLIEEAREDDTWLDLAQARADAPLLVERLHRLVGSLAFVGGVDLERCGEQLIAQVQADGVVANTPQLQAFQRNLRGYMAYLSRL</sequence>
<reference evidence="4 5" key="2">
    <citation type="submission" date="2017-10" db="EMBL/GenBank/DDBJ databases">
        <title>Bacterial endophytes that colonize and modify switchgrass growth.</title>
        <authorList>
            <person name="Debolt S."/>
        </authorList>
    </citation>
    <scope>NUCLEOTIDE SEQUENCE [LARGE SCALE GENOMIC DNA]</scope>
    <source>
        <strain evidence="4 5">A2-S9</strain>
    </source>
</reference>
<dbReference type="RefSeq" id="WP_141543055.1">
    <property type="nucleotide sequence ID" value="NZ_PDJN01000003.1"/>
</dbReference>
<proteinExistence type="predicted"/>
<dbReference type="GO" id="GO:0004672">
    <property type="term" value="F:protein kinase activity"/>
    <property type="evidence" value="ECO:0007669"/>
    <property type="project" value="UniProtKB-ARBA"/>
</dbReference>
<dbReference type="EMBL" id="PDJN01000003">
    <property type="protein sequence ID" value="PFG59475.1"/>
    <property type="molecule type" value="Genomic_DNA"/>
</dbReference>